<keyword evidence="14" id="KW-1185">Reference proteome</keyword>
<keyword evidence="5" id="KW-0997">Cell inner membrane</keyword>
<comment type="function">
    <text evidence="10">Inner membrane component of the type II secretion system required for the energy-dependent secretion of extracellular factors such as proteases and toxins from the periplasm.</text>
</comment>
<gene>
    <name evidence="13" type="ORF">SAMN05216605_10396</name>
</gene>
<evidence type="ECO:0000256" key="6">
    <source>
        <dbReference type="ARBA" id="ARBA00022692"/>
    </source>
</evidence>
<evidence type="ECO:0000259" key="11">
    <source>
        <dbReference type="Pfam" id="PF05134"/>
    </source>
</evidence>
<organism evidence="13 14">
    <name type="scientific">Pseudomonas abietaniphila</name>
    <dbReference type="NCBI Taxonomy" id="89065"/>
    <lineage>
        <taxon>Bacteria</taxon>
        <taxon>Pseudomonadati</taxon>
        <taxon>Pseudomonadota</taxon>
        <taxon>Gammaproteobacteria</taxon>
        <taxon>Pseudomonadales</taxon>
        <taxon>Pseudomonadaceae</taxon>
        <taxon>Pseudomonas</taxon>
    </lineage>
</organism>
<dbReference type="OrthoDB" id="7011844at2"/>
<comment type="similarity">
    <text evidence="2 10">Belongs to the GSP L family.</text>
</comment>
<evidence type="ECO:0000256" key="9">
    <source>
        <dbReference type="ARBA" id="ARBA00023136"/>
    </source>
</evidence>
<dbReference type="Proteomes" id="UP000182894">
    <property type="component" value="Unassembled WGS sequence"/>
</dbReference>
<keyword evidence="8" id="KW-1133">Transmembrane helix</keyword>
<evidence type="ECO:0000256" key="2">
    <source>
        <dbReference type="ARBA" id="ARBA00005318"/>
    </source>
</evidence>
<feature type="domain" description="GspL cytoplasmic actin-ATPase-like" evidence="11">
    <location>
        <begin position="71"/>
        <end position="212"/>
    </location>
</feature>
<dbReference type="GO" id="GO:0015627">
    <property type="term" value="C:type II protein secretion system complex"/>
    <property type="evidence" value="ECO:0007669"/>
    <property type="project" value="InterPro"/>
</dbReference>
<dbReference type="SUPFAM" id="SSF53067">
    <property type="entry name" value="Actin-like ATPase domain"/>
    <property type="match status" value="1"/>
</dbReference>
<evidence type="ECO:0000313" key="13">
    <source>
        <dbReference type="EMBL" id="SDG76724.1"/>
    </source>
</evidence>
<keyword evidence="4" id="KW-1003">Cell membrane</keyword>
<dbReference type="EMBL" id="FNCO01000003">
    <property type="protein sequence ID" value="SDG76724.1"/>
    <property type="molecule type" value="Genomic_DNA"/>
</dbReference>
<evidence type="ECO:0000256" key="5">
    <source>
        <dbReference type="ARBA" id="ARBA00022519"/>
    </source>
</evidence>
<dbReference type="NCBIfam" id="TIGR01709">
    <property type="entry name" value="typeII_sec_gspL"/>
    <property type="match status" value="1"/>
</dbReference>
<dbReference type="Pfam" id="PF05134">
    <property type="entry name" value="T2SSL"/>
    <property type="match status" value="1"/>
</dbReference>
<dbReference type="RefSeq" id="WP_074751599.1">
    <property type="nucleotide sequence ID" value="NZ_FNCO01000003.1"/>
</dbReference>
<evidence type="ECO:0000313" key="14">
    <source>
        <dbReference type="Proteomes" id="UP000182894"/>
    </source>
</evidence>
<protein>
    <recommendedName>
        <fullName evidence="10">Type II secretion system protein L</fullName>
        <shortName evidence="10">T2SS protein L</shortName>
    </recommendedName>
</protein>
<evidence type="ECO:0000256" key="7">
    <source>
        <dbReference type="ARBA" id="ARBA00022927"/>
    </source>
</evidence>
<comment type="subcellular location">
    <subcellularLocation>
        <location evidence="1">Cell inner membrane</location>
        <topology evidence="1">Single-pass membrane protein</topology>
    </subcellularLocation>
</comment>
<dbReference type="PIRSF" id="PIRSF015761">
    <property type="entry name" value="Protein_L"/>
    <property type="match status" value="1"/>
</dbReference>
<evidence type="ECO:0000256" key="8">
    <source>
        <dbReference type="ARBA" id="ARBA00022989"/>
    </source>
</evidence>
<dbReference type="InterPro" id="IPR007812">
    <property type="entry name" value="T2SS_protein-GspL"/>
</dbReference>
<dbReference type="Pfam" id="PF12693">
    <property type="entry name" value="GspL_C"/>
    <property type="match status" value="1"/>
</dbReference>
<dbReference type="GO" id="GO:0009276">
    <property type="term" value="C:Gram-negative-bacterium-type cell wall"/>
    <property type="evidence" value="ECO:0007669"/>
    <property type="project" value="InterPro"/>
</dbReference>
<dbReference type="AlphaFoldDB" id="A0A1G7WXU8"/>
<dbReference type="GO" id="GO:0005886">
    <property type="term" value="C:plasma membrane"/>
    <property type="evidence" value="ECO:0007669"/>
    <property type="project" value="UniProtKB-SubCell"/>
</dbReference>
<dbReference type="Gene3D" id="3.30.420.380">
    <property type="match status" value="1"/>
</dbReference>
<evidence type="ECO:0000256" key="4">
    <source>
        <dbReference type="ARBA" id="ARBA00022475"/>
    </source>
</evidence>
<evidence type="ECO:0000256" key="3">
    <source>
        <dbReference type="ARBA" id="ARBA00022448"/>
    </source>
</evidence>
<proteinExistence type="inferred from homology"/>
<keyword evidence="3 10" id="KW-0813">Transport</keyword>
<dbReference type="InterPro" id="IPR043129">
    <property type="entry name" value="ATPase_NBD"/>
</dbReference>
<name>A0A1G7WXU8_9PSED</name>
<accession>A0A1G7WXU8</accession>
<reference evidence="14" key="1">
    <citation type="submission" date="2016-10" db="EMBL/GenBank/DDBJ databases">
        <authorList>
            <person name="Varghese N."/>
            <person name="Submissions S."/>
        </authorList>
    </citation>
    <scope>NUCLEOTIDE SEQUENCE [LARGE SCALE GENOMIC DNA]</scope>
    <source>
        <strain evidence="14">ATCC 700689</strain>
    </source>
</reference>
<dbReference type="InterPro" id="IPR024230">
    <property type="entry name" value="GspL_cyto_dom"/>
</dbReference>
<keyword evidence="7 10" id="KW-0653">Protein transport</keyword>
<dbReference type="InterPro" id="IPR025691">
    <property type="entry name" value="GspL_pp_dom"/>
</dbReference>
<evidence type="ECO:0000256" key="10">
    <source>
        <dbReference type="PIRNR" id="PIRNR015761"/>
    </source>
</evidence>
<keyword evidence="6" id="KW-0812">Transmembrane</keyword>
<evidence type="ECO:0000256" key="1">
    <source>
        <dbReference type="ARBA" id="ARBA00004377"/>
    </source>
</evidence>
<keyword evidence="9" id="KW-0472">Membrane</keyword>
<dbReference type="GO" id="GO:0015628">
    <property type="term" value="P:protein secretion by the type II secretion system"/>
    <property type="evidence" value="ECO:0007669"/>
    <property type="project" value="InterPro"/>
</dbReference>
<feature type="domain" description="GspL periplasmic" evidence="12">
    <location>
        <begin position="217"/>
        <end position="365"/>
    </location>
</feature>
<dbReference type="STRING" id="89065.SAMN05216605_10396"/>
<sequence length="369" mass="40951">MSTWLYLTPEGFNDLDGICPVRYWSDEGSERSCPLSEAGNALSGVGVQLILPMELCSWLRSEPWPGRRTPRAQVLAYAVEEQLSEDLDQLHLAIGKPDRERRFPLLIISKPTLLGILDAFQRAGIQVIDVWVDADRLPTDRPYGVWWSGRWMLGGSIEGRLALSEQALDVMRHRLPIDIRWRDERSDDCPGLSALLSASNRDSINLMQGEFRPSRQGWLWGRLLLAMMGGFLLSWGFSLARAQHLESLAGQLYEQSLQRFHSLYPDQTRVVDLSAQLKALQGNAAEERGPMSALLQVAEQVVGGSGVQVQRAEFSATEGWTLSLNAGSFDALERLQERGVESGLPVRLEGASKSRDGVKALLTLQGGAK</sequence>
<evidence type="ECO:0000259" key="12">
    <source>
        <dbReference type="Pfam" id="PF12693"/>
    </source>
</evidence>